<comment type="caution">
    <text evidence="1">The sequence shown here is derived from an EMBL/GenBank/DDBJ whole genome shotgun (WGS) entry which is preliminary data.</text>
</comment>
<proteinExistence type="predicted"/>
<protein>
    <submittedName>
        <fullName evidence="1">Uncharacterized protein</fullName>
    </submittedName>
</protein>
<accession>A0A645GCP8</accession>
<dbReference type="EMBL" id="VSSQ01072359">
    <property type="protein sequence ID" value="MPN23762.1"/>
    <property type="molecule type" value="Genomic_DNA"/>
</dbReference>
<sequence>MPLKIIEIVNGVPGINIAYGDSALRVEVDILAQDETKAVIRAKNASDNLTAGMKYLKP</sequence>
<organism evidence="1">
    <name type="scientific">bioreactor metagenome</name>
    <dbReference type="NCBI Taxonomy" id="1076179"/>
    <lineage>
        <taxon>unclassified sequences</taxon>
        <taxon>metagenomes</taxon>
        <taxon>ecological metagenomes</taxon>
    </lineage>
</organism>
<name>A0A645GCP8_9ZZZZ</name>
<gene>
    <name evidence="1" type="ORF">SDC9_171155</name>
</gene>
<evidence type="ECO:0000313" key="1">
    <source>
        <dbReference type="EMBL" id="MPN23762.1"/>
    </source>
</evidence>
<reference evidence="1" key="1">
    <citation type="submission" date="2019-08" db="EMBL/GenBank/DDBJ databases">
        <authorList>
            <person name="Kucharzyk K."/>
            <person name="Murdoch R.W."/>
            <person name="Higgins S."/>
            <person name="Loffler F."/>
        </authorList>
    </citation>
    <scope>NUCLEOTIDE SEQUENCE</scope>
</reference>
<dbReference type="AlphaFoldDB" id="A0A645GCP8"/>